<dbReference type="RefSeq" id="WP_009806145.1">
    <property type="nucleotide sequence ID" value="NZ_CH724131.1"/>
</dbReference>
<evidence type="ECO:0000313" key="3">
    <source>
        <dbReference type="Proteomes" id="UP000004318"/>
    </source>
</evidence>
<dbReference type="HOGENOM" id="CLU_1254879_0_0_5"/>
<proteinExistence type="predicted"/>
<organism evidence="2 3">
    <name type="scientific">Pseudooceanicola batsensis (strain ATCC BAA-863 / DSM 15984 / KCTC 12145 / HTCC2597)</name>
    <name type="common">Oceanicola batsensis</name>
    <dbReference type="NCBI Taxonomy" id="252305"/>
    <lineage>
        <taxon>Bacteria</taxon>
        <taxon>Pseudomonadati</taxon>
        <taxon>Pseudomonadota</taxon>
        <taxon>Alphaproteobacteria</taxon>
        <taxon>Rhodobacterales</taxon>
        <taxon>Paracoccaceae</taxon>
        <taxon>Pseudooceanicola</taxon>
    </lineage>
</organism>
<evidence type="ECO:0000256" key="1">
    <source>
        <dbReference type="SAM" id="SignalP"/>
    </source>
</evidence>
<gene>
    <name evidence="2" type="ORF">OB2597_09614</name>
</gene>
<comment type="caution">
    <text evidence="2">The sequence shown here is derived from an EMBL/GenBank/DDBJ whole genome shotgun (WGS) entry which is preliminary data.</text>
</comment>
<name>A3TV45_PSEBH</name>
<feature type="chain" id="PRO_5002658772" description="Lipoprotein" evidence="1">
    <location>
        <begin position="39"/>
        <end position="220"/>
    </location>
</feature>
<feature type="signal peptide" evidence="1">
    <location>
        <begin position="1"/>
        <end position="38"/>
    </location>
</feature>
<dbReference type="EMBL" id="AAMO01000002">
    <property type="protein sequence ID" value="EAQ04391.1"/>
    <property type="molecule type" value="Genomic_DNA"/>
</dbReference>
<evidence type="ECO:0000313" key="2">
    <source>
        <dbReference type="EMBL" id="EAQ04391.1"/>
    </source>
</evidence>
<sequence length="220" mass="22713">MVLIHDAGTRRGAALRRMAPAIGPVIAALLLAAAPAAAQETDAAKTAGNTWVRFLEFCGAVGSDPAGFLQDAADKGSAIDRTDDNGVVAVTEPAGTEGVKTEVYYYGMPGGLQTSCAVTGRDPAGFAAVIQKYAMTDPGLVEYGRALDAGLKSVLDEDEVLRVGGELTLPGDPGSAASEIVMPHYRAIVDLAGEPRYATIHIAGGAIFIDTMFHPAEVPE</sequence>
<dbReference type="STRING" id="252305.OB2597_09614"/>
<keyword evidence="3" id="KW-1185">Reference proteome</keyword>
<protein>
    <recommendedName>
        <fullName evidence="4">Lipoprotein</fullName>
    </recommendedName>
</protein>
<evidence type="ECO:0008006" key="4">
    <source>
        <dbReference type="Google" id="ProtNLM"/>
    </source>
</evidence>
<dbReference type="Proteomes" id="UP000004318">
    <property type="component" value="Unassembled WGS sequence"/>
</dbReference>
<keyword evidence="1" id="KW-0732">Signal</keyword>
<accession>A3TV45</accession>
<reference evidence="2 3" key="1">
    <citation type="journal article" date="2010" name="J. Bacteriol.">
        <title>Genome sequences of Oceanicola granulosus HTCC2516(T) and Oceanicola batsensis HTCC2597(TDelta).</title>
        <authorList>
            <person name="Thrash J.C."/>
            <person name="Cho J.C."/>
            <person name="Vergin K.L."/>
            <person name="Giovannoni S.J."/>
        </authorList>
    </citation>
    <scope>NUCLEOTIDE SEQUENCE [LARGE SCALE GENOMIC DNA]</scope>
    <source>
        <strain evidence="3">ATCC BAA-863 / DSM 15984 / KCTC 12145 / HTCC2597</strain>
    </source>
</reference>
<dbReference type="AlphaFoldDB" id="A3TV45"/>